<evidence type="ECO:0000313" key="1">
    <source>
        <dbReference type="EMBL" id="VFJ60872.1"/>
    </source>
</evidence>
<protein>
    <submittedName>
        <fullName evidence="1">Uncharacterized protein</fullName>
    </submittedName>
</protein>
<dbReference type="EMBL" id="CAADFD010000061">
    <property type="protein sequence ID" value="VFJ60872.1"/>
    <property type="molecule type" value="Genomic_DNA"/>
</dbReference>
<dbReference type="AlphaFoldDB" id="A0A450T320"/>
<name>A0A450T320_9GAMM</name>
<reference evidence="1" key="1">
    <citation type="submission" date="2019-02" db="EMBL/GenBank/DDBJ databases">
        <authorList>
            <person name="Gruber-Vodicka R. H."/>
            <person name="Seah K. B. B."/>
        </authorList>
    </citation>
    <scope>NUCLEOTIDE SEQUENCE</scope>
    <source>
        <strain evidence="1">BECK_BZ106</strain>
    </source>
</reference>
<accession>A0A450T320</accession>
<sequence length="133" mass="15326">MGNYNRSKLKATFYVSLSEDGMKPDYRINGQVERKNSDTVDFDYQAPLYEKRLRHNPFYERLFSGRNNRVRTHASSKPLYDFLEKHDIGAPTPRIIISTNLPLTASGRIDREIIEQYALYAKTRKARGGAPLG</sequence>
<gene>
    <name evidence="1" type="ORF">BECKFW1821B_GA0114236_10614</name>
</gene>
<organism evidence="1">
    <name type="scientific">Candidatus Kentrum sp. FW</name>
    <dbReference type="NCBI Taxonomy" id="2126338"/>
    <lineage>
        <taxon>Bacteria</taxon>
        <taxon>Pseudomonadati</taxon>
        <taxon>Pseudomonadota</taxon>
        <taxon>Gammaproteobacteria</taxon>
        <taxon>Candidatus Kentrum</taxon>
    </lineage>
</organism>
<proteinExistence type="predicted"/>